<dbReference type="AlphaFoldDB" id="B9K9Q4"/>
<dbReference type="Proteomes" id="UP000000445">
    <property type="component" value="Chromosome"/>
</dbReference>
<gene>
    <name evidence="2" type="ordered locus">CTN_1511</name>
</gene>
<evidence type="ECO:0000313" key="3">
    <source>
        <dbReference type="Proteomes" id="UP000000445"/>
    </source>
</evidence>
<organism evidence="2 3">
    <name type="scientific">Thermotoga neapolitana (strain ATCC 49049 / DSM 4359 / NBRC 107923 / NS-E)</name>
    <dbReference type="NCBI Taxonomy" id="309803"/>
    <lineage>
        <taxon>Bacteria</taxon>
        <taxon>Thermotogati</taxon>
        <taxon>Thermotogota</taxon>
        <taxon>Thermotogae</taxon>
        <taxon>Thermotogales</taxon>
        <taxon>Thermotogaceae</taxon>
        <taxon>Thermotoga</taxon>
    </lineage>
</organism>
<keyword evidence="3" id="KW-1185">Reference proteome</keyword>
<sequence length="101" mass="12157">MVIVYSTFPSEEKALEIGRKLLEKKLIACFNAFEIRSGYWWKDEIVEDREWAVLFKTNEENEKKVYEELKKLHPYEVPAIFTLKVENVLPEYLKWLTESVR</sequence>
<dbReference type="InterPro" id="IPR004323">
    <property type="entry name" value="Ion_tolerance_CutA"/>
</dbReference>
<dbReference type="STRING" id="309803.CTN_1511"/>
<evidence type="ECO:0000313" key="2">
    <source>
        <dbReference type="EMBL" id="ACM23687.1"/>
    </source>
</evidence>
<dbReference type="NCBIfam" id="NF041095">
    <property type="entry name" value="dival_cat_tol_CutA"/>
    <property type="match status" value="1"/>
</dbReference>
<dbReference type="PANTHER" id="PTHR23419:SF8">
    <property type="entry name" value="FI09726P"/>
    <property type="match status" value="1"/>
</dbReference>
<accession>B9K9Q4</accession>
<dbReference type="InterPro" id="IPR011322">
    <property type="entry name" value="N-reg_PII-like_a/b"/>
</dbReference>
<reference evidence="2 3" key="1">
    <citation type="journal article" date="2009" name="Biosci. Biotechnol. Biochem.">
        <title>WeGAS: a web-based microbial genome annotation system.</title>
        <authorList>
            <person name="Lee D."/>
            <person name="Seo H."/>
            <person name="Park C."/>
            <person name="Park K."/>
        </authorList>
    </citation>
    <scope>NUCLEOTIDE SEQUENCE [LARGE SCALE GENOMIC DNA]</scope>
    <source>
        <strain evidence="3">ATCC 49049 / DSM 4359 / NBRC 107923 / NS-E</strain>
    </source>
</reference>
<protein>
    <submittedName>
        <fullName evidence="2">Divalent-cation tolerance protein cutA</fullName>
    </submittedName>
</protein>
<dbReference type="EMBL" id="CP000916">
    <property type="protein sequence ID" value="ACM23687.1"/>
    <property type="molecule type" value="Genomic_DNA"/>
</dbReference>
<comment type="similarity">
    <text evidence="1">Belongs to the CutA family.</text>
</comment>
<dbReference type="KEGG" id="tna:CTN_1511"/>
<dbReference type="HOGENOM" id="CLU_098807_3_1_0"/>
<dbReference type="Pfam" id="PF03091">
    <property type="entry name" value="CutA1"/>
    <property type="match status" value="1"/>
</dbReference>
<dbReference type="PANTHER" id="PTHR23419">
    <property type="entry name" value="DIVALENT CATION TOLERANCE CUTA-RELATED"/>
    <property type="match status" value="1"/>
</dbReference>
<dbReference type="InterPro" id="IPR015867">
    <property type="entry name" value="N-reg_PII/ATP_PRibTrfase_C"/>
</dbReference>
<dbReference type="RefSeq" id="WP_015919976.1">
    <property type="nucleotide sequence ID" value="NC_011978.1"/>
</dbReference>
<dbReference type="Gene3D" id="3.30.70.120">
    <property type="match status" value="1"/>
</dbReference>
<evidence type="ECO:0000256" key="1">
    <source>
        <dbReference type="ARBA" id="ARBA00010169"/>
    </source>
</evidence>
<dbReference type="InterPro" id="IPR053426">
    <property type="entry name" value="CutA_tolerance"/>
</dbReference>
<name>B9K9Q4_THENN</name>
<dbReference type="SUPFAM" id="SSF54913">
    <property type="entry name" value="GlnB-like"/>
    <property type="match status" value="1"/>
</dbReference>
<proteinExistence type="inferred from homology"/>
<dbReference type="eggNOG" id="COG1324">
    <property type="taxonomic scope" value="Bacteria"/>
</dbReference>
<dbReference type="GO" id="GO:0010038">
    <property type="term" value="P:response to metal ion"/>
    <property type="evidence" value="ECO:0007669"/>
    <property type="project" value="InterPro"/>
</dbReference>
<dbReference type="GO" id="GO:0005507">
    <property type="term" value="F:copper ion binding"/>
    <property type="evidence" value="ECO:0007669"/>
    <property type="project" value="TreeGrafter"/>
</dbReference>